<sequence>MRYLPLGALLILAACSKAPQPAAPSAGAAPVLSFEGYGPVHFGAQLPDVEQKLGAKSVALGANDPACSMVRFPGIQGVRFMVEQGKITRADADAGVANSLGIASGDTLDAAKKKAPALAVGPHKYLPEGHYLTASSGDGKAAIIMEEDGKAITKIRAGMQPAVAYVETCL</sequence>
<evidence type="ECO:0000256" key="1">
    <source>
        <dbReference type="SAM" id="SignalP"/>
    </source>
</evidence>
<keyword evidence="1" id="KW-0732">Signal</keyword>
<dbReference type="Proteomes" id="UP000450676">
    <property type="component" value="Unassembled WGS sequence"/>
</dbReference>
<dbReference type="EMBL" id="WWCU01000003">
    <property type="protein sequence ID" value="MYN06718.1"/>
    <property type="molecule type" value="Genomic_DNA"/>
</dbReference>
<keyword evidence="3" id="KW-1185">Reference proteome</keyword>
<proteinExistence type="predicted"/>
<accession>A0A7X4KL49</accession>
<reference evidence="2 3" key="1">
    <citation type="submission" date="2019-12" db="EMBL/GenBank/DDBJ databases">
        <title>Novel species isolated from a subtropical stream in China.</title>
        <authorList>
            <person name="Lu H."/>
        </authorList>
    </citation>
    <scope>NUCLEOTIDE SEQUENCE [LARGE SCALE GENOMIC DNA]</scope>
    <source>
        <strain evidence="2 3">FT127W</strain>
    </source>
</reference>
<name>A0A7X4KL49_9BURK</name>
<feature type="signal peptide" evidence="1">
    <location>
        <begin position="1"/>
        <end position="22"/>
    </location>
</feature>
<dbReference type="PROSITE" id="PS51257">
    <property type="entry name" value="PROKAR_LIPOPROTEIN"/>
    <property type="match status" value="1"/>
</dbReference>
<organism evidence="2 3">
    <name type="scientific">Pseudoduganella aquatica</name>
    <dbReference type="NCBI Taxonomy" id="2660641"/>
    <lineage>
        <taxon>Bacteria</taxon>
        <taxon>Pseudomonadati</taxon>
        <taxon>Pseudomonadota</taxon>
        <taxon>Betaproteobacteria</taxon>
        <taxon>Burkholderiales</taxon>
        <taxon>Oxalobacteraceae</taxon>
        <taxon>Telluria group</taxon>
        <taxon>Pseudoduganella</taxon>
    </lineage>
</organism>
<dbReference type="RefSeq" id="WP_161071092.1">
    <property type="nucleotide sequence ID" value="NZ_CP086370.1"/>
</dbReference>
<evidence type="ECO:0000313" key="2">
    <source>
        <dbReference type="EMBL" id="MYN06718.1"/>
    </source>
</evidence>
<dbReference type="AlphaFoldDB" id="A0A7X4KL49"/>
<protein>
    <submittedName>
        <fullName evidence="2">Uncharacterized protein</fullName>
    </submittedName>
</protein>
<evidence type="ECO:0000313" key="3">
    <source>
        <dbReference type="Proteomes" id="UP000450676"/>
    </source>
</evidence>
<gene>
    <name evidence="2" type="ORF">GTP77_05135</name>
</gene>
<comment type="caution">
    <text evidence="2">The sequence shown here is derived from an EMBL/GenBank/DDBJ whole genome shotgun (WGS) entry which is preliminary data.</text>
</comment>
<feature type="chain" id="PRO_5030526882" evidence="1">
    <location>
        <begin position="23"/>
        <end position="170"/>
    </location>
</feature>